<dbReference type="GO" id="GO:0044550">
    <property type="term" value="P:secondary metabolite biosynthetic process"/>
    <property type="evidence" value="ECO:0007669"/>
    <property type="project" value="TreeGrafter"/>
</dbReference>
<dbReference type="OrthoDB" id="4173275at2759"/>
<reference evidence="3" key="1">
    <citation type="submission" date="2022-11" db="EMBL/GenBank/DDBJ databases">
        <authorList>
            <person name="Petersen C."/>
        </authorList>
    </citation>
    <scope>NUCLEOTIDE SEQUENCE</scope>
    <source>
        <strain evidence="3">IBT 16849</strain>
    </source>
</reference>
<dbReference type="SUPFAM" id="SSF56801">
    <property type="entry name" value="Acetyl-CoA synthetase-like"/>
    <property type="match status" value="1"/>
</dbReference>
<keyword evidence="2" id="KW-0597">Phosphoprotein</keyword>
<evidence type="ECO:0008006" key="5">
    <source>
        <dbReference type="Google" id="ProtNLM"/>
    </source>
</evidence>
<reference evidence="3" key="2">
    <citation type="journal article" date="2023" name="IMA Fungus">
        <title>Comparative genomic study of the Penicillium genus elucidates a diverse pangenome and 15 lateral gene transfer events.</title>
        <authorList>
            <person name="Petersen C."/>
            <person name="Sorensen T."/>
            <person name="Nielsen M.R."/>
            <person name="Sondergaard T.E."/>
            <person name="Sorensen J.L."/>
            <person name="Fitzpatrick D.A."/>
            <person name="Frisvad J.C."/>
            <person name="Nielsen K.L."/>
        </authorList>
    </citation>
    <scope>NUCLEOTIDE SEQUENCE</scope>
    <source>
        <strain evidence="3">IBT 16849</strain>
    </source>
</reference>
<proteinExistence type="predicted"/>
<organism evidence="3 4">
    <name type="scientific">Penicillium cf. griseofulvum</name>
    <dbReference type="NCBI Taxonomy" id="2972120"/>
    <lineage>
        <taxon>Eukaryota</taxon>
        <taxon>Fungi</taxon>
        <taxon>Dikarya</taxon>
        <taxon>Ascomycota</taxon>
        <taxon>Pezizomycotina</taxon>
        <taxon>Eurotiomycetes</taxon>
        <taxon>Eurotiomycetidae</taxon>
        <taxon>Eurotiales</taxon>
        <taxon>Aspergillaceae</taxon>
        <taxon>Penicillium</taxon>
    </lineage>
</organism>
<gene>
    <name evidence="3" type="ORF">N7472_005410</name>
</gene>
<dbReference type="InterPro" id="IPR042099">
    <property type="entry name" value="ANL_N_sf"/>
</dbReference>
<dbReference type="PANTHER" id="PTHR45527">
    <property type="entry name" value="NONRIBOSOMAL PEPTIDE SYNTHETASE"/>
    <property type="match status" value="1"/>
</dbReference>
<comment type="caution">
    <text evidence="3">The sequence shown here is derived from an EMBL/GenBank/DDBJ whole genome shotgun (WGS) entry which is preliminary data.</text>
</comment>
<sequence>MISFGEINPDKEVTFGDLIPGVEVILVDEMLQERDHGEVLIAGPGLAAGYLNNPTLTAAKFIELNDKRFYRTGDLSQQFIFIMIESVFLAVHRLQSTSMSN</sequence>
<evidence type="ECO:0000313" key="3">
    <source>
        <dbReference type="EMBL" id="KAJ5200206.1"/>
    </source>
</evidence>
<keyword evidence="4" id="KW-1185">Reference proteome</keyword>
<name>A0A9W9JUB9_9EURO</name>
<dbReference type="Proteomes" id="UP001150879">
    <property type="component" value="Unassembled WGS sequence"/>
</dbReference>
<evidence type="ECO:0000313" key="4">
    <source>
        <dbReference type="Proteomes" id="UP001150879"/>
    </source>
</evidence>
<keyword evidence="1" id="KW-0596">Phosphopantetheine</keyword>
<dbReference type="GO" id="GO:0043041">
    <property type="term" value="P:amino acid activation for nonribosomal peptide biosynthetic process"/>
    <property type="evidence" value="ECO:0007669"/>
    <property type="project" value="TreeGrafter"/>
</dbReference>
<evidence type="ECO:0000256" key="2">
    <source>
        <dbReference type="ARBA" id="ARBA00022553"/>
    </source>
</evidence>
<dbReference type="GO" id="GO:0005737">
    <property type="term" value="C:cytoplasm"/>
    <property type="evidence" value="ECO:0007669"/>
    <property type="project" value="TreeGrafter"/>
</dbReference>
<dbReference type="PANTHER" id="PTHR45527:SF1">
    <property type="entry name" value="FATTY ACID SYNTHASE"/>
    <property type="match status" value="1"/>
</dbReference>
<accession>A0A9W9JUB9</accession>
<dbReference type="EMBL" id="JAPQKP010000003">
    <property type="protein sequence ID" value="KAJ5200206.1"/>
    <property type="molecule type" value="Genomic_DNA"/>
</dbReference>
<dbReference type="Gene3D" id="3.40.50.12780">
    <property type="entry name" value="N-terminal domain of ligase-like"/>
    <property type="match status" value="1"/>
</dbReference>
<protein>
    <recommendedName>
        <fullName evidence="5">AMP-dependent synthetase/ligase domain-containing protein</fullName>
    </recommendedName>
</protein>
<evidence type="ECO:0000256" key="1">
    <source>
        <dbReference type="ARBA" id="ARBA00022450"/>
    </source>
</evidence>
<dbReference type="AlphaFoldDB" id="A0A9W9JUB9"/>
<dbReference type="GO" id="GO:0031177">
    <property type="term" value="F:phosphopantetheine binding"/>
    <property type="evidence" value="ECO:0007669"/>
    <property type="project" value="TreeGrafter"/>
</dbReference>